<comment type="caution">
    <text evidence="1">The sequence shown here is derived from an EMBL/GenBank/DDBJ whole genome shotgun (WGS) entry which is preliminary data.</text>
</comment>
<gene>
    <name evidence="1" type="ORF">R5W23_002966</name>
</gene>
<evidence type="ECO:0000313" key="1">
    <source>
        <dbReference type="EMBL" id="MDY3561685.1"/>
    </source>
</evidence>
<organism evidence="1 2">
    <name type="scientific">Gemmata algarum</name>
    <dbReference type="NCBI Taxonomy" id="2975278"/>
    <lineage>
        <taxon>Bacteria</taxon>
        <taxon>Pseudomonadati</taxon>
        <taxon>Planctomycetota</taxon>
        <taxon>Planctomycetia</taxon>
        <taxon>Gemmatales</taxon>
        <taxon>Gemmataceae</taxon>
        <taxon>Gemmata</taxon>
    </lineage>
</organism>
<dbReference type="Proteomes" id="UP001272242">
    <property type="component" value="Unassembled WGS sequence"/>
</dbReference>
<name>A0ABU5F286_9BACT</name>
<keyword evidence="2" id="KW-1185">Reference proteome</keyword>
<protein>
    <submittedName>
        <fullName evidence="1">Uncharacterized protein</fullName>
    </submittedName>
</protein>
<dbReference type="RefSeq" id="WP_320688054.1">
    <property type="nucleotide sequence ID" value="NZ_JAXBLV010000199.1"/>
</dbReference>
<reference evidence="2" key="1">
    <citation type="journal article" date="2023" name="Mar. Drugs">
        <title>Gemmata algarum, a Novel Planctomycete Isolated from an Algal Mat, Displays Antimicrobial Activity.</title>
        <authorList>
            <person name="Kumar G."/>
            <person name="Kallscheuer N."/>
            <person name="Kashif M."/>
            <person name="Ahamad S."/>
            <person name="Jagadeeshwari U."/>
            <person name="Pannikurungottu S."/>
            <person name="Haufschild T."/>
            <person name="Kabuu M."/>
            <person name="Sasikala C."/>
            <person name="Jogler C."/>
            <person name="Ramana C."/>
        </authorList>
    </citation>
    <scope>NUCLEOTIDE SEQUENCE [LARGE SCALE GENOMIC DNA]</scope>
    <source>
        <strain evidence="2">JC673</strain>
    </source>
</reference>
<evidence type="ECO:0000313" key="2">
    <source>
        <dbReference type="Proteomes" id="UP001272242"/>
    </source>
</evidence>
<sequence length="262" mass="28211">MATKIHPQPAWDTAYNPDVLLNLVWPRPRAYQAEAALRSLPPPLVRRLRLYGAACARMVWDVLPPDARNAVLLSERAADDPAAEAGLRAAAVRMRYGPITFQHQAANAAGWASAGQFAAPSRAVGPPRPVWNPVEAARETAKALATRAAGPAPAGGSPVSKAWQVAWNRAFSAAREHQAELVRDIFPPPQYARSFSPEWRTDTVTALARQMDDSGDFSAVPILADALQDAGCTDEVMLGRCRAPSGVHGRGNWVVDSVLGRE</sequence>
<dbReference type="EMBL" id="JAXBLV010000199">
    <property type="protein sequence ID" value="MDY3561685.1"/>
    <property type="molecule type" value="Genomic_DNA"/>
</dbReference>
<accession>A0ABU5F286</accession>
<proteinExistence type="predicted"/>